<dbReference type="Proteomes" id="UP001569428">
    <property type="component" value="Unassembled WGS sequence"/>
</dbReference>
<comment type="caution">
    <text evidence="1">The sequence shown here is derived from an EMBL/GenBank/DDBJ whole genome shotgun (WGS) entry which is preliminary data.</text>
</comment>
<gene>
    <name evidence="1" type="ORF">ACCI49_13565</name>
</gene>
<keyword evidence="2" id="KW-1185">Reference proteome</keyword>
<name>A0ABV4P0P8_9GAMM</name>
<reference evidence="1 2" key="1">
    <citation type="submission" date="2024-08" db="EMBL/GenBank/DDBJ databases">
        <authorList>
            <person name="Ishaq N."/>
        </authorList>
    </citation>
    <scope>NUCLEOTIDE SEQUENCE [LARGE SCALE GENOMIC DNA]</scope>
    <source>
        <strain evidence="1 2">DSM 18651</strain>
    </source>
</reference>
<evidence type="ECO:0000313" key="2">
    <source>
        <dbReference type="Proteomes" id="UP001569428"/>
    </source>
</evidence>
<protein>
    <submittedName>
        <fullName evidence="1">Uncharacterized protein</fullName>
    </submittedName>
</protein>
<accession>A0ABV4P0P8</accession>
<organism evidence="1 2">
    <name type="scientific">Microbulbifer epialgicus</name>
    <dbReference type="NCBI Taxonomy" id="393907"/>
    <lineage>
        <taxon>Bacteria</taxon>
        <taxon>Pseudomonadati</taxon>
        <taxon>Pseudomonadota</taxon>
        <taxon>Gammaproteobacteria</taxon>
        <taxon>Cellvibrionales</taxon>
        <taxon>Microbulbiferaceae</taxon>
        <taxon>Microbulbifer</taxon>
    </lineage>
</organism>
<dbReference type="RefSeq" id="WP_371839553.1">
    <property type="nucleotide sequence ID" value="NZ_JBGMEK010000029.1"/>
</dbReference>
<evidence type="ECO:0000313" key="1">
    <source>
        <dbReference type="EMBL" id="MFA0811943.1"/>
    </source>
</evidence>
<dbReference type="EMBL" id="JBGMEK010000029">
    <property type="protein sequence ID" value="MFA0811943.1"/>
    <property type="molecule type" value="Genomic_DNA"/>
</dbReference>
<sequence>MTRLPLKKANNDVGVIISATFDINGDKVPITSQDLSNLQEGIKFSLSQPVTLGTANQFLSWLDDNLSPPFPANGLRGVIESIPTTPTPLNNIRQGLLDFLDADITITKLSVDTGSHEYSFGVSATPQSPIQIISQLSLDSIGVEISSTGEEPPEDGGDNG</sequence>
<proteinExistence type="predicted"/>